<dbReference type="InterPro" id="IPR036102">
    <property type="entry name" value="OsmC/Ohrsf"/>
</dbReference>
<dbReference type="RefSeq" id="WP_395811615.1">
    <property type="nucleotide sequence ID" value="NZ_CP043494.1"/>
</dbReference>
<accession>A0ABY9X7M3</accession>
<evidence type="ECO:0000313" key="1">
    <source>
        <dbReference type="EMBL" id="WNG51397.1"/>
    </source>
</evidence>
<dbReference type="Pfam" id="PF02566">
    <property type="entry name" value="OsmC"/>
    <property type="match status" value="1"/>
</dbReference>
<dbReference type="SUPFAM" id="SSF82784">
    <property type="entry name" value="OsmC-like"/>
    <property type="match status" value="1"/>
</dbReference>
<dbReference type="PANTHER" id="PTHR39624:SF2">
    <property type="entry name" value="OSMC-LIKE PROTEIN"/>
    <property type="match status" value="1"/>
</dbReference>
<dbReference type="Gene3D" id="3.30.300.20">
    <property type="match status" value="1"/>
</dbReference>
<reference evidence="1 2" key="1">
    <citation type="submission" date="2019-08" db="EMBL/GenBank/DDBJ databases">
        <title>Archangium and Cystobacter genomes.</title>
        <authorList>
            <person name="Chen I.-C.K."/>
            <person name="Wielgoss S."/>
        </authorList>
    </citation>
    <scope>NUCLEOTIDE SEQUENCE [LARGE SCALE GENOMIC DNA]</scope>
    <source>
        <strain evidence="1 2">Cbm 6</strain>
    </source>
</reference>
<dbReference type="InterPro" id="IPR015946">
    <property type="entry name" value="KH_dom-like_a/b"/>
</dbReference>
<gene>
    <name evidence="1" type="ORF">F0U60_50135</name>
</gene>
<dbReference type="EMBL" id="CP043494">
    <property type="protein sequence ID" value="WNG51397.1"/>
    <property type="molecule type" value="Genomic_DNA"/>
</dbReference>
<name>A0ABY9X7M3_9BACT</name>
<sequence length="132" mass="14709">MSTESQTEQRGAFRQVIHVDGHTFHADVSSAQGGQSSAPGPHDYFDASLAACKALTATWYAKKHGMALECVETHVERDDSRERQGTYSLRVKLAFYGELTQEEKQRLYDAVAHCPIHKLMTSTNVEIVTEPL</sequence>
<dbReference type="InterPro" id="IPR003718">
    <property type="entry name" value="OsmC/Ohr_fam"/>
</dbReference>
<organism evidence="1 2">
    <name type="scientific">Archangium minus</name>
    <dbReference type="NCBI Taxonomy" id="83450"/>
    <lineage>
        <taxon>Bacteria</taxon>
        <taxon>Pseudomonadati</taxon>
        <taxon>Myxococcota</taxon>
        <taxon>Myxococcia</taxon>
        <taxon>Myxococcales</taxon>
        <taxon>Cystobacterineae</taxon>
        <taxon>Archangiaceae</taxon>
        <taxon>Archangium</taxon>
    </lineage>
</organism>
<protein>
    <submittedName>
        <fullName evidence="1">OsmC family peroxiredoxin</fullName>
    </submittedName>
</protein>
<dbReference type="Proteomes" id="UP001611383">
    <property type="component" value="Chromosome"/>
</dbReference>
<keyword evidence="2" id="KW-1185">Reference proteome</keyword>
<evidence type="ECO:0000313" key="2">
    <source>
        <dbReference type="Proteomes" id="UP001611383"/>
    </source>
</evidence>
<dbReference type="PANTHER" id="PTHR39624">
    <property type="entry name" value="PROTEIN INVOLVED IN RIMO-MEDIATED BETA-METHYLTHIOLATION OF RIBOSOMAL PROTEIN S12 YCAO"/>
    <property type="match status" value="1"/>
</dbReference>
<proteinExistence type="predicted"/>